<dbReference type="RefSeq" id="WP_119349146.1">
    <property type="nucleotide sequence ID" value="NZ_QWET01000004.1"/>
</dbReference>
<evidence type="ECO:0000256" key="2">
    <source>
        <dbReference type="ARBA" id="ARBA00007358"/>
    </source>
</evidence>
<dbReference type="SUPFAM" id="SSF56796">
    <property type="entry name" value="Dehydroquinate synthase-like"/>
    <property type="match status" value="1"/>
</dbReference>
<evidence type="ECO:0000259" key="6">
    <source>
        <dbReference type="Pfam" id="PF25137"/>
    </source>
</evidence>
<evidence type="ECO:0000256" key="3">
    <source>
        <dbReference type="ARBA" id="ARBA00023002"/>
    </source>
</evidence>
<dbReference type="InterPro" id="IPR056798">
    <property type="entry name" value="ADH_Fe_C"/>
</dbReference>
<protein>
    <submittedName>
        <fullName evidence="7">Iron-containing alcohol dehydrogenase</fullName>
    </submittedName>
</protein>
<dbReference type="GO" id="GO:0046872">
    <property type="term" value="F:metal ion binding"/>
    <property type="evidence" value="ECO:0007669"/>
    <property type="project" value="InterPro"/>
</dbReference>
<dbReference type="InterPro" id="IPR039697">
    <property type="entry name" value="Alcohol_dehydrogenase_Fe"/>
</dbReference>
<name>A0A399D656_9BACT</name>
<comment type="caution">
    <text evidence="7">The sequence shown here is derived from an EMBL/GenBank/DDBJ whole genome shotgun (WGS) entry which is preliminary data.</text>
</comment>
<dbReference type="AlphaFoldDB" id="A0A399D656"/>
<dbReference type="PANTHER" id="PTHR11496">
    <property type="entry name" value="ALCOHOL DEHYDROGENASE"/>
    <property type="match status" value="1"/>
</dbReference>
<dbReference type="EMBL" id="QWET01000004">
    <property type="protein sequence ID" value="RIH65910.1"/>
    <property type="molecule type" value="Genomic_DNA"/>
</dbReference>
<dbReference type="GO" id="GO:0004022">
    <property type="term" value="F:alcohol dehydrogenase (NAD+) activity"/>
    <property type="evidence" value="ECO:0007669"/>
    <property type="project" value="TreeGrafter"/>
</dbReference>
<dbReference type="InterPro" id="IPR018211">
    <property type="entry name" value="ADH_Fe_CS"/>
</dbReference>
<dbReference type="InterPro" id="IPR001670">
    <property type="entry name" value="ADH_Fe/GldA"/>
</dbReference>
<evidence type="ECO:0000256" key="1">
    <source>
        <dbReference type="ARBA" id="ARBA00001962"/>
    </source>
</evidence>
<dbReference type="OrthoDB" id="9801156at2"/>
<organism evidence="7 8">
    <name type="scientific">Mariniphaga sediminis</name>
    <dbReference type="NCBI Taxonomy" id="1628158"/>
    <lineage>
        <taxon>Bacteria</taxon>
        <taxon>Pseudomonadati</taxon>
        <taxon>Bacteroidota</taxon>
        <taxon>Bacteroidia</taxon>
        <taxon>Marinilabiliales</taxon>
        <taxon>Prolixibacteraceae</taxon>
        <taxon>Mariniphaga</taxon>
    </lineage>
</organism>
<dbReference type="Gene3D" id="3.40.50.1970">
    <property type="match status" value="1"/>
</dbReference>
<keyword evidence="8" id="KW-1185">Reference proteome</keyword>
<evidence type="ECO:0000313" key="7">
    <source>
        <dbReference type="EMBL" id="RIH65910.1"/>
    </source>
</evidence>
<dbReference type="Proteomes" id="UP000266441">
    <property type="component" value="Unassembled WGS sequence"/>
</dbReference>
<keyword evidence="4" id="KW-0520">NAD</keyword>
<proteinExistence type="inferred from homology"/>
<feature type="domain" description="Fe-containing alcohol dehydrogenase-like C-terminal" evidence="6">
    <location>
        <begin position="188"/>
        <end position="384"/>
    </location>
</feature>
<evidence type="ECO:0000256" key="4">
    <source>
        <dbReference type="ARBA" id="ARBA00023027"/>
    </source>
</evidence>
<dbReference type="Pfam" id="PF00465">
    <property type="entry name" value="Fe-ADH"/>
    <property type="match status" value="1"/>
</dbReference>
<comment type="similarity">
    <text evidence="2">Belongs to the iron-containing alcohol dehydrogenase family.</text>
</comment>
<comment type="cofactor">
    <cofactor evidence="1">
        <name>Fe cation</name>
        <dbReference type="ChEBI" id="CHEBI:24875"/>
    </cofactor>
</comment>
<dbReference type="FunFam" id="3.40.50.1970:FF:000003">
    <property type="entry name" value="Alcohol dehydrogenase, iron-containing"/>
    <property type="match status" value="1"/>
</dbReference>
<keyword evidence="3" id="KW-0560">Oxidoreductase</keyword>
<dbReference type="PROSITE" id="PS00913">
    <property type="entry name" value="ADH_IRON_1"/>
    <property type="match status" value="1"/>
</dbReference>
<feature type="domain" description="Alcohol dehydrogenase iron-type/glycerol dehydrogenase GldA" evidence="5">
    <location>
        <begin position="11"/>
        <end position="177"/>
    </location>
</feature>
<dbReference type="Pfam" id="PF25137">
    <property type="entry name" value="ADH_Fe_C"/>
    <property type="match status" value="1"/>
</dbReference>
<dbReference type="CDD" id="cd08183">
    <property type="entry name" value="Fe-ADH-like"/>
    <property type="match status" value="1"/>
</dbReference>
<evidence type="ECO:0000259" key="5">
    <source>
        <dbReference type="Pfam" id="PF00465"/>
    </source>
</evidence>
<reference evidence="7 8" key="1">
    <citation type="journal article" date="2015" name="Int. J. Syst. Evol. Microbiol.">
        <title>Mariniphaga sediminis sp. nov., isolated from coastal sediment.</title>
        <authorList>
            <person name="Wang F.Q."/>
            <person name="Shen Q.Y."/>
            <person name="Chen G.J."/>
            <person name="Du Z.J."/>
        </authorList>
    </citation>
    <scope>NUCLEOTIDE SEQUENCE [LARGE SCALE GENOMIC DNA]</scope>
    <source>
        <strain evidence="7 8">SY21</strain>
    </source>
</reference>
<gene>
    <name evidence="7" type="ORF">D1164_06490</name>
</gene>
<dbReference type="PANTHER" id="PTHR11496:SF102">
    <property type="entry name" value="ALCOHOL DEHYDROGENASE 4"/>
    <property type="match status" value="1"/>
</dbReference>
<dbReference type="Gene3D" id="1.20.1090.10">
    <property type="entry name" value="Dehydroquinate synthase-like - alpha domain"/>
    <property type="match status" value="1"/>
</dbReference>
<accession>A0A399D656</accession>
<sequence length="385" mass="40984">MGLNFEFVTATQIVFGTGTVKKVRQMLEGMGRNILLVTGEKRERAKPLAESLLSGEFEVNYFSVGTEPSAGIISEGVKMARETGCDVVVGLGGGSVIDSAKAIAALVPNKGELLDYLEVIGKGQKLLEKPLPFIAIPTTAGTGAEVTKNAVIHSPEHRVKVSLRSPLMFPDVAVVDPELTVSMPPEITATTGMDALTHLLETFVSNQANPFIDTFCREGMHRVAASLKKAFENGTDLKAREDMSFASMLGGMSLANVKLGAVHGFAGPMGGMFPVPHGAVCATLLPAVMEVNLRAVTQQNQQQTLAKYNEVAQILTGNPEAGATDGIQWAREMVQFLNIPALSAFGLSAADFPVLVEKAKKASSMKGNPVELNDKYLLEILEKSV</sequence>
<evidence type="ECO:0000313" key="8">
    <source>
        <dbReference type="Proteomes" id="UP000266441"/>
    </source>
</evidence>